<dbReference type="EMBL" id="UYRU01090456">
    <property type="protein sequence ID" value="VDN37208.1"/>
    <property type="molecule type" value="Genomic_DNA"/>
</dbReference>
<dbReference type="Proteomes" id="UP000281553">
    <property type="component" value="Unassembled WGS sequence"/>
</dbReference>
<feature type="compositionally biased region" description="Polar residues" evidence="1">
    <location>
        <begin position="100"/>
        <end position="111"/>
    </location>
</feature>
<dbReference type="AlphaFoldDB" id="A0A3P7NNI0"/>
<accession>A0A3P7NNI0</accession>
<organism evidence="2 3">
    <name type="scientific">Dibothriocephalus latus</name>
    <name type="common">Fish tapeworm</name>
    <name type="synonym">Diphyllobothrium latum</name>
    <dbReference type="NCBI Taxonomy" id="60516"/>
    <lineage>
        <taxon>Eukaryota</taxon>
        <taxon>Metazoa</taxon>
        <taxon>Spiralia</taxon>
        <taxon>Lophotrochozoa</taxon>
        <taxon>Platyhelminthes</taxon>
        <taxon>Cestoda</taxon>
        <taxon>Eucestoda</taxon>
        <taxon>Diphyllobothriidea</taxon>
        <taxon>Diphyllobothriidae</taxon>
        <taxon>Dibothriocephalus</taxon>
    </lineage>
</organism>
<reference evidence="2 3" key="1">
    <citation type="submission" date="2018-11" db="EMBL/GenBank/DDBJ databases">
        <authorList>
            <consortium name="Pathogen Informatics"/>
        </authorList>
    </citation>
    <scope>NUCLEOTIDE SEQUENCE [LARGE SCALE GENOMIC DNA]</scope>
</reference>
<evidence type="ECO:0000313" key="2">
    <source>
        <dbReference type="EMBL" id="VDN37208.1"/>
    </source>
</evidence>
<proteinExistence type="predicted"/>
<evidence type="ECO:0000256" key="1">
    <source>
        <dbReference type="SAM" id="MobiDB-lite"/>
    </source>
</evidence>
<protein>
    <submittedName>
        <fullName evidence="2">Uncharacterized protein</fullName>
    </submittedName>
</protein>
<keyword evidence="3" id="KW-1185">Reference proteome</keyword>
<feature type="region of interest" description="Disordered" evidence="1">
    <location>
        <begin position="1"/>
        <end position="111"/>
    </location>
</feature>
<evidence type="ECO:0000313" key="3">
    <source>
        <dbReference type="Proteomes" id="UP000281553"/>
    </source>
</evidence>
<feature type="compositionally biased region" description="Polar residues" evidence="1">
    <location>
        <begin position="24"/>
        <end position="40"/>
    </location>
</feature>
<sequence>MQPIKIRQKMGFPATDFTEPAPELTSTTPKQEVPMKTTSMGRPMRKSASQFSARRLLKSRASELAHLGTSDSSTDEDWNPMGHAQESSPSSSPLSGGHVASSQRSSLPKKSQVFKSQFRPFFPTFDGLMLSKFYSSR</sequence>
<gene>
    <name evidence="2" type="ORF">DILT_LOCUS17262</name>
</gene>
<name>A0A3P7NNI0_DIBLA</name>
<dbReference type="OrthoDB" id="62853at2759"/>